<accession>A0A9P7ZB65</accession>
<keyword evidence="3" id="KW-1185">Reference proteome</keyword>
<dbReference type="Gene3D" id="2.30.110.10">
    <property type="entry name" value="Electron Transport, Fmn-binding Protein, Chain A"/>
    <property type="match status" value="1"/>
</dbReference>
<dbReference type="InterPro" id="IPR012349">
    <property type="entry name" value="Split_barrel_FMN-bd"/>
</dbReference>
<reference evidence="2" key="1">
    <citation type="journal article" date="2021" name="IMA Fungus">
        <title>Genomic characterization of three marine fungi, including Emericellopsis atlantica sp. nov. with signatures of a generalist lifestyle and marine biomass degradation.</title>
        <authorList>
            <person name="Hagestad O.C."/>
            <person name="Hou L."/>
            <person name="Andersen J.H."/>
            <person name="Hansen E.H."/>
            <person name="Altermark B."/>
            <person name="Li C."/>
            <person name="Kuhnert E."/>
            <person name="Cox R.J."/>
            <person name="Crous P.W."/>
            <person name="Spatafora J.W."/>
            <person name="Lail K."/>
            <person name="Amirebrahimi M."/>
            <person name="Lipzen A."/>
            <person name="Pangilinan J."/>
            <person name="Andreopoulos W."/>
            <person name="Hayes R.D."/>
            <person name="Ng V."/>
            <person name="Grigoriev I.V."/>
            <person name="Jackson S.A."/>
            <person name="Sutton T.D.S."/>
            <person name="Dobson A.D.W."/>
            <person name="Rama T."/>
        </authorList>
    </citation>
    <scope>NUCLEOTIDE SEQUENCE</scope>
    <source>
        <strain evidence="2">TRa3180A</strain>
    </source>
</reference>
<organism evidence="2 3">
    <name type="scientific">Calycina marina</name>
    <dbReference type="NCBI Taxonomy" id="1763456"/>
    <lineage>
        <taxon>Eukaryota</taxon>
        <taxon>Fungi</taxon>
        <taxon>Dikarya</taxon>
        <taxon>Ascomycota</taxon>
        <taxon>Pezizomycotina</taxon>
        <taxon>Leotiomycetes</taxon>
        <taxon>Helotiales</taxon>
        <taxon>Pezizellaceae</taxon>
        <taxon>Calycina</taxon>
    </lineage>
</organism>
<proteinExistence type="predicted"/>
<dbReference type="EMBL" id="MU253745">
    <property type="protein sequence ID" value="KAG9248632.1"/>
    <property type="molecule type" value="Genomic_DNA"/>
</dbReference>
<evidence type="ECO:0000313" key="3">
    <source>
        <dbReference type="Proteomes" id="UP000887226"/>
    </source>
</evidence>
<dbReference type="PANTHER" id="PTHR37273">
    <property type="entry name" value="CHROMOSOME 8, WHOLE GENOME SHOTGUN SEQUENCE"/>
    <property type="match status" value="1"/>
</dbReference>
<dbReference type="AlphaFoldDB" id="A0A9P7ZB65"/>
<protein>
    <submittedName>
        <fullName evidence="2">Pyridoxamine 5'-phosphate oxidase-domain-containing protein</fullName>
    </submittedName>
</protein>
<dbReference type="SUPFAM" id="SSF50475">
    <property type="entry name" value="FMN-binding split barrel"/>
    <property type="match status" value="1"/>
</dbReference>
<sequence length="316" mass="35533">MIAPRDLILVIDQIDQSLKSKTTVPVTYSSWVLSLSHLLRESWFLFRFASADSAFPFYTFLQPASSNMYLSTILIFAALLTAAVSQDVQISYDIPTSRESAVFARRILHLTPIGTLSTTFPSSTKEGLSISEDRPADVGGLSIGLPDYIADCESSGNPTILSLSIATTFKNVAAGSNISLSLSWVPPYSVPARTGFQRQADDYYPASLPRFALVGYLEKIPENEVKSLALTQCFTKAHKDAKYWLPGNHIHFSEWVRLVVKEVYWIGGFGDRAYIGWIPIEEWQSVTREEWEKVKLPRESKSWKEWAVDSFGRWDL</sequence>
<dbReference type="OrthoDB" id="2138282at2759"/>
<dbReference type="InterPro" id="IPR055343">
    <property type="entry name" value="CREG_beta-barrel"/>
</dbReference>
<dbReference type="Pfam" id="PF13883">
    <property type="entry name" value="CREG_beta-barrel"/>
    <property type="match status" value="1"/>
</dbReference>
<evidence type="ECO:0000259" key="1">
    <source>
        <dbReference type="Pfam" id="PF13883"/>
    </source>
</evidence>
<comment type="caution">
    <text evidence="2">The sequence shown here is derived from an EMBL/GenBank/DDBJ whole genome shotgun (WGS) entry which is preliminary data.</text>
</comment>
<evidence type="ECO:0000313" key="2">
    <source>
        <dbReference type="EMBL" id="KAG9248632.1"/>
    </source>
</evidence>
<gene>
    <name evidence="2" type="ORF">BJ878DRAFT_487146</name>
</gene>
<dbReference type="PANTHER" id="PTHR37273:SF1">
    <property type="entry name" value="ADL397C-AP"/>
    <property type="match status" value="1"/>
</dbReference>
<name>A0A9P7ZB65_9HELO</name>
<dbReference type="Proteomes" id="UP000887226">
    <property type="component" value="Unassembled WGS sequence"/>
</dbReference>
<feature type="domain" description="CREG-like beta-barrel" evidence="1">
    <location>
        <begin position="95"/>
        <end position="284"/>
    </location>
</feature>